<evidence type="ECO:0000313" key="3">
    <source>
        <dbReference type="EMBL" id="KAH3819110.1"/>
    </source>
</evidence>
<feature type="region of interest" description="Disordered" evidence="1">
    <location>
        <begin position="1"/>
        <end position="29"/>
    </location>
</feature>
<organism evidence="3 4">
    <name type="scientific">Dreissena polymorpha</name>
    <name type="common">Zebra mussel</name>
    <name type="synonym">Mytilus polymorpha</name>
    <dbReference type="NCBI Taxonomy" id="45954"/>
    <lineage>
        <taxon>Eukaryota</taxon>
        <taxon>Metazoa</taxon>
        <taxon>Spiralia</taxon>
        <taxon>Lophotrochozoa</taxon>
        <taxon>Mollusca</taxon>
        <taxon>Bivalvia</taxon>
        <taxon>Autobranchia</taxon>
        <taxon>Heteroconchia</taxon>
        <taxon>Euheterodonta</taxon>
        <taxon>Imparidentia</taxon>
        <taxon>Neoheterodontei</taxon>
        <taxon>Myida</taxon>
        <taxon>Dreissenoidea</taxon>
        <taxon>Dreissenidae</taxon>
        <taxon>Dreissena</taxon>
    </lineage>
</organism>
<sequence>MTLGDDKKRSDENNLQPFKEDANSGFTKKKVSGTGWRLLKRIRVKAALSNVLRLLYPFYQSPTAAMEAERERLKKVACATIDAAADDLAALSAGIWEHPELNFEEHHAHKVLADFLERHGFETQRSYKLETAFRASHGSRAHGPNVTFICEYDALPEIGHACGHNLIAELGVAAGLGLKAAIEASGKPLGQVTVVGTPAEEGGGGKGKLIEHGAFDDVDVAMMSHPFPANDAKPRALAIEIFEVVYRGQESHAAGYPWKGVNALDAAVMCYQGLACLRQQCMPDWRIHCIILEGGVKVNVIPAKTRLHVGIRAPTDAQLARLKEKAMNVIEAAAKATECQFEHSVITKYASVLHNGVLADLYSANLSDVQAERGPEAYKEAPGSTDMGDVSHVLPAIHPMFYIGGTAVNHTRAFTADSGAACAQMYTLAQAKALALTGVDILTDPSLMDAITADFRRGLKEEQETAK</sequence>
<gene>
    <name evidence="3" type="ORF">DPMN_120843</name>
</gene>
<dbReference type="InterPro" id="IPR017439">
    <property type="entry name" value="Amidohydrolase"/>
</dbReference>
<dbReference type="InterPro" id="IPR036264">
    <property type="entry name" value="Bact_exopeptidase_dim_dom"/>
</dbReference>
<protein>
    <recommendedName>
        <fullName evidence="2">Peptidase M20 dimerisation domain-containing protein</fullName>
    </recommendedName>
</protein>
<dbReference type="GO" id="GO:0016805">
    <property type="term" value="F:dipeptidase activity"/>
    <property type="evidence" value="ECO:0007669"/>
    <property type="project" value="InterPro"/>
</dbReference>
<dbReference type="PANTHER" id="PTHR30575">
    <property type="entry name" value="PEPTIDASE M20"/>
    <property type="match status" value="1"/>
</dbReference>
<feature type="domain" description="Peptidase M20 dimerisation" evidence="2">
    <location>
        <begin position="243"/>
        <end position="336"/>
    </location>
</feature>
<dbReference type="EMBL" id="JAIWYP010000005">
    <property type="protein sequence ID" value="KAH3819110.1"/>
    <property type="molecule type" value="Genomic_DNA"/>
</dbReference>
<dbReference type="SUPFAM" id="SSF55031">
    <property type="entry name" value="Bacterial exopeptidase dimerisation domain"/>
    <property type="match status" value="1"/>
</dbReference>
<proteinExistence type="predicted"/>
<dbReference type="CDD" id="cd05672">
    <property type="entry name" value="M20_ACY1L2-like"/>
    <property type="match status" value="1"/>
</dbReference>
<dbReference type="InterPro" id="IPR011650">
    <property type="entry name" value="Peptidase_M20_dimer"/>
</dbReference>
<accession>A0A9D4JNX8</accession>
<dbReference type="Gene3D" id="3.30.70.360">
    <property type="match status" value="1"/>
</dbReference>
<dbReference type="Proteomes" id="UP000828390">
    <property type="component" value="Unassembled WGS sequence"/>
</dbReference>
<reference evidence="3" key="1">
    <citation type="journal article" date="2019" name="bioRxiv">
        <title>The Genome of the Zebra Mussel, Dreissena polymorpha: A Resource for Invasive Species Research.</title>
        <authorList>
            <person name="McCartney M.A."/>
            <person name="Auch B."/>
            <person name="Kono T."/>
            <person name="Mallez S."/>
            <person name="Zhang Y."/>
            <person name="Obille A."/>
            <person name="Becker A."/>
            <person name="Abrahante J.E."/>
            <person name="Garbe J."/>
            <person name="Badalamenti J.P."/>
            <person name="Herman A."/>
            <person name="Mangelson H."/>
            <person name="Liachko I."/>
            <person name="Sullivan S."/>
            <person name="Sone E.D."/>
            <person name="Koren S."/>
            <person name="Silverstein K.A.T."/>
            <person name="Beckman K.B."/>
            <person name="Gohl D.M."/>
        </authorList>
    </citation>
    <scope>NUCLEOTIDE SEQUENCE</scope>
    <source>
        <strain evidence="3">Duluth1</strain>
        <tissue evidence="3">Whole animal</tissue>
    </source>
</reference>
<evidence type="ECO:0000259" key="2">
    <source>
        <dbReference type="Pfam" id="PF07687"/>
    </source>
</evidence>
<dbReference type="PANTHER" id="PTHR30575:SF0">
    <property type="entry name" value="XAA-ARG DIPEPTIDASE"/>
    <property type="match status" value="1"/>
</dbReference>
<evidence type="ECO:0000313" key="4">
    <source>
        <dbReference type="Proteomes" id="UP000828390"/>
    </source>
</evidence>
<comment type="caution">
    <text evidence="3">The sequence shown here is derived from an EMBL/GenBank/DDBJ whole genome shotgun (WGS) entry which is preliminary data.</text>
</comment>
<dbReference type="InterPro" id="IPR017144">
    <property type="entry name" value="Xaa-Arg_dipeptidase"/>
</dbReference>
<dbReference type="NCBIfam" id="TIGR01891">
    <property type="entry name" value="amidohydrolases"/>
    <property type="match status" value="1"/>
</dbReference>
<name>A0A9D4JNX8_DREPO</name>
<feature type="compositionally biased region" description="Basic and acidic residues" evidence="1">
    <location>
        <begin position="1"/>
        <end position="22"/>
    </location>
</feature>
<dbReference type="InterPro" id="IPR052030">
    <property type="entry name" value="Peptidase_M20/M20A_hydrolases"/>
</dbReference>
<dbReference type="FunFam" id="3.30.70.360:FF:000004">
    <property type="entry name" value="Peptidase M20 domain-containing protein 2"/>
    <property type="match status" value="1"/>
</dbReference>
<evidence type="ECO:0000256" key="1">
    <source>
        <dbReference type="SAM" id="MobiDB-lite"/>
    </source>
</evidence>
<dbReference type="AlphaFoldDB" id="A0A9D4JNX8"/>
<dbReference type="SUPFAM" id="SSF53187">
    <property type="entry name" value="Zn-dependent exopeptidases"/>
    <property type="match status" value="1"/>
</dbReference>
<keyword evidence="4" id="KW-1185">Reference proteome</keyword>
<dbReference type="Pfam" id="PF01546">
    <property type="entry name" value="Peptidase_M20"/>
    <property type="match status" value="1"/>
</dbReference>
<dbReference type="InterPro" id="IPR002933">
    <property type="entry name" value="Peptidase_M20"/>
</dbReference>
<dbReference type="Gene3D" id="3.40.630.10">
    <property type="entry name" value="Zn peptidases"/>
    <property type="match status" value="1"/>
</dbReference>
<dbReference type="Pfam" id="PF07687">
    <property type="entry name" value="M20_dimer"/>
    <property type="match status" value="1"/>
</dbReference>
<reference evidence="3" key="2">
    <citation type="submission" date="2020-11" db="EMBL/GenBank/DDBJ databases">
        <authorList>
            <person name="McCartney M.A."/>
            <person name="Auch B."/>
            <person name="Kono T."/>
            <person name="Mallez S."/>
            <person name="Becker A."/>
            <person name="Gohl D.M."/>
            <person name="Silverstein K.A.T."/>
            <person name="Koren S."/>
            <person name="Bechman K.B."/>
            <person name="Herman A."/>
            <person name="Abrahante J.E."/>
            <person name="Garbe J."/>
        </authorList>
    </citation>
    <scope>NUCLEOTIDE SEQUENCE</scope>
    <source>
        <strain evidence="3">Duluth1</strain>
        <tissue evidence="3">Whole animal</tissue>
    </source>
</reference>
<dbReference type="PIRSF" id="PIRSF037226">
    <property type="entry name" value="Amidohydrolase_ACY1L2_prd"/>
    <property type="match status" value="1"/>
</dbReference>